<evidence type="ECO:0000256" key="11">
    <source>
        <dbReference type="ARBA" id="ARBA00023242"/>
    </source>
</evidence>
<dbReference type="GO" id="GO:0000724">
    <property type="term" value="P:double-strand break repair via homologous recombination"/>
    <property type="evidence" value="ECO:0007669"/>
    <property type="project" value="TreeGrafter"/>
</dbReference>
<dbReference type="InterPro" id="IPR027417">
    <property type="entry name" value="P-loop_NTPase"/>
</dbReference>
<dbReference type="PANTHER" id="PTHR19306:SF6">
    <property type="entry name" value="STRUCTURAL MAINTENANCE OF CHROMOSOMES PROTEIN 6"/>
    <property type="match status" value="1"/>
</dbReference>
<dbReference type="Pfam" id="PF13476">
    <property type="entry name" value="AAA_23"/>
    <property type="match status" value="1"/>
</dbReference>
<evidence type="ECO:0000313" key="16">
    <source>
        <dbReference type="Proteomes" id="UP001174909"/>
    </source>
</evidence>
<gene>
    <name evidence="15" type="ORF">GBAR_LOCUS2195</name>
</gene>
<evidence type="ECO:0000256" key="3">
    <source>
        <dbReference type="ARBA" id="ARBA00006793"/>
    </source>
</evidence>
<proteinExistence type="inferred from homology"/>
<dbReference type="GO" id="GO:0003697">
    <property type="term" value="F:single-stranded DNA binding"/>
    <property type="evidence" value="ECO:0007669"/>
    <property type="project" value="TreeGrafter"/>
</dbReference>
<feature type="region of interest" description="Disordered" evidence="13">
    <location>
        <begin position="339"/>
        <end position="382"/>
    </location>
</feature>
<name>A0AA35R0J9_GEOBA</name>
<protein>
    <submittedName>
        <fullName evidence="15">Structural maintenance of chromosomes protein 6</fullName>
    </submittedName>
</protein>
<dbReference type="GO" id="GO:0005524">
    <property type="term" value="F:ATP binding"/>
    <property type="evidence" value="ECO:0007669"/>
    <property type="project" value="UniProtKB-KW"/>
</dbReference>
<keyword evidence="7" id="KW-0067">ATP-binding</keyword>
<keyword evidence="6" id="KW-0227">DNA damage</keyword>
<evidence type="ECO:0000256" key="6">
    <source>
        <dbReference type="ARBA" id="ARBA00022763"/>
    </source>
</evidence>
<comment type="caution">
    <text evidence="15">The sequence shown here is derived from an EMBL/GenBank/DDBJ whole genome shotgun (WGS) entry which is preliminary data.</text>
</comment>
<sequence length="548" mass="62575">MSDWKARGQKRASSSQSTAVAGKRKRSRTMMSSEEDEEEWSDGDKELMMSQVQSQDMDEVGQEKPVFTGRKVAEAGVIDRIQLNDFMCHRKLDVALSPNTNFILGRNGSGKSAIMTAIMVALGGKATTTHRASSLKNFIRTGAKSAEVIITMRNRGLDSYKPDDYGDSVTVHRTIKTDGTTSYKIKATNGSTVSTKKEDLVHILDHWNIQVDNPVSLLDQDTSRHFLHSNNPAHKYKLFVKATRLEQIQNDYERAQEDQALMKKSIERNEVVRQLSEDLKKEAKLLEERLHLFDRLKEMEDKVRKLEMELQWVMVMELEKNIGPLEEHLAKERSRLPRNQHGITKAETGGEGGGEEEGGERRERGEVEQRRMKSAIEDQSREKTALQQKMEDLITLSQQDTAGERARRQRMVEEGERELGDLRRELEEMSTLRTDLERALRDNVDRRRQLDGQRGQLSRELREGEGKVQMLQSSRANTLLAYGEWMPGIVRAVNAAQSRFRKPPKGPIGVMFKLRDYRWSTAIEAILGKNLSAFVVDNTYDKKTLEAI</sequence>
<feature type="region of interest" description="Disordered" evidence="13">
    <location>
        <begin position="1"/>
        <end position="44"/>
    </location>
</feature>
<dbReference type="SUPFAM" id="SSF52540">
    <property type="entry name" value="P-loop containing nucleoside triphosphate hydrolases"/>
    <property type="match status" value="1"/>
</dbReference>
<feature type="domain" description="Rad50/SbcC-type AAA" evidence="14">
    <location>
        <begin position="80"/>
        <end position="288"/>
    </location>
</feature>
<evidence type="ECO:0000256" key="12">
    <source>
        <dbReference type="SAM" id="Coils"/>
    </source>
</evidence>
<dbReference type="Proteomes" id="UP001174909">
    <property type="component" value="Unassembled WGS sequence"/>
</dbReference>
<dbReference type="GO" id="GO:0035861">
    <property type="term" value="C:site of double-strand break"/>
    <property type="evidence" value="ECO:0007669"/>
    <property type="project" value="TreeGrafter"/>
</dbReference>
<organism evidence="15 16">
    <name type="scientific">Geodia barretti</name>
    <name type="common">Barrett's horny sponge</name>
    <dbReference type="NCBI Taxonomy" id="519541"/>
    <lineage>
        <taxon>Eukaryota</taxon>
        <taxon>Metazoa</taxon>
        <taxon>Porifera</taxon>
        <taxon>Demospongiae</taxon>
        <taxon>Heteroscleromorpha</taxon>
        <taxon>Tetractinellida</taxon>
        <taxon>Astrophorina</taxon>
        <taxon>Geodiidae</taxon>
        <taxon>Geodia</taxon>
    </lineage>
</organism>
<comment type="similarity">
    <text evidence="3">Belongs to the SMC family. SMC6 subfamily.</text>
</comment>
<keyword evidence="16" id="KW-1185">Reference proteome</keyword>
<dbReference type="GO" id="GO:0003684">
    <property type="term" value="F:damaged DNA binding"/>
    <property type="evidence" value="ECO:0007669"/>
    <property type="project" value="TreeGrafter"/>
</dbReference>
<evidence type="ECO:0000256" key="7">
    <source>
        <dbReference type="ARBA" id="ARBA00022840"/>
    </source>
</evidence>
<comment type="subcellular location">
    <subcellularLocation>
        <location evidence="2">Chromosome</location>
    </subcellularLocation>
    <subcellularLocation>
        <location evidence="1">Nucleus</location>
    </subcellularLocation>
</comment>
<evidence type="ECO:0000256" key="8">
    <source>
        <dbReference type="ARBA" id="ARBA00023054"/>
    </source>
</evidence>
<dbReference type="GO" id="GO:0005634">
    <property type="term" value="C:nucleus"/>
    <property type="evidence" value="ECO:0007669"/>
    <property type="project" value="UniProtKB-SubCell"/>
</dbReference>
<keyword evidence="5" id="KW-0547">Nucleotide-binding</keyword>
<evidence type="ECO:0000256" key="2">
    <source>
        <dbReference type="ARBA" id="ARBA00004286"/>
    </source>
</evidence>
<evidence type="ECO:0000256" key="13">
    <source>
        <dbReference type="SAM" id="MobiDB-lite"/>
    </source>
</evidence>
<feature type="compositionally biased region" description="Basic and acidic residues" evidence="13">
    <location>
        <begin position="359"/>
        <end position="382"/>
    </location>
</feature>
<evidence type="ECO:0000256" key="10">
    <source>
        <dbReference type="ARBA" id="ARBA00023204"/>
    </source>
</evidence>
<keyword evidence="4" id="KW-0158">Chromosome</keyword>
<dbReference type="GO" id="GO:0016887">
    <property type="term" value="F:ATP hydrolysis activity"/>
    <property type="evidence" value="ECO:0007669"/>
    <property type="project" value="InterPro"/>
</dbReference>
<dbReference type="InterPro" id="IPR038729">
    <property type="entry name" value="Rad50/SbcC_AAA"/>
</dbReference>
<dbReference type="GO" id="GO:0030915">
    <property type="term" value="C:Smc5-Smc6 complex"/>
    <property type="evidence" value="ECO:0007669"/>
    <property type="project" value="TreeGrafter"/>
</dbReference>
<keyword evidence="8 12" id="KW-0175">Coiled coil</keyword>
<evidence type="ECO:0000256" key="5">
    <source>
        <dbReference type="ARBA" id="ARBA00022741"/>
    </source>
</evidence>
<evidence type="ECO:0000256" key="1">
    <source>
        <dbReference type="ARBA" id="ARBA00004123"/>
    </source>
</evidence>
<evidence type="ECO:0000259" key="14">
    <source>
        <dbReference type="Pfam" id="PF13476"/>
    </source>
</evidence>
<feature type="coiled-coil region" evidence="12">
    <location>
        <begin position="245"/>
        <end position="316"/>
    </location>
</feature>
<evidence type="ECO:0000256" key="9">
    <source>
        <dbReference type="ARBA" id="ARBA00023172"/>
    </source>
</evidence>
<keyword evidence="11" id="KW-0539">Nucleus</keyword>
<accession>A0AA35R0J9</accession>
<evidence type="ECO:0000256" key="4">
    <source>
        <dbReference type="ARBA" id="ARBA00022454"/>
    </source>
</evidence>
<keyword evidence="9" id="KW-0233">DNA recombination</keyword>
<reference evidence="15" key="1">
    <citation type="submission" date="2023-03" db="EMBL/GenBank/DDBJ databases">
        <authorList>
            <person name="Steffen K."/>
            <person name="Cardenas P."/>
        </authorList>
    </citation>
    <scope>NUCLEOTIDE SEQUENCE</scope>
</reference>
<dbReference type="EMBL" id="CASHTH010000319">
    <property type="protein sequence ID" value="CAI7997629.1"/>
    <property type="molecule type" value="Genomic_DNA"/>
</dbReference>
<dbReference type="AlphaFoldDB" id="A0AA35R0J9"/>
<dbReference type="Gene3D" id="3.40.50.300">
    <property type="entry name" value="P-loop containing nucleotide triphosphate hydrolases"/>
    <property type="match status" value="1"/>
</dbReference>
<dbReference type="PANTHER" id="PTHR19306">
    <property type="entry name" value="STRUCTURAL MAINTENANCE OF CHROMOSOMES 5,6 SMC5, SMC6"/>
    <property type="match status" value="1"/>
</dbReference>
<keyword evidence="10" id="KW-0234">DNA repair</keyword>
<evidence type="ECO:0000313" key="15">
    <source>
        <dbReference type="EMBL" id="CAI7997629.1"/>
    </source>
</evidence>